<keyword evidence="4" id="KW-1185">Reference proteome</keyword>
<evidence type="ECO:0000313" key="4">
    <source>
        <dbReference type="Proteomes" id="UP000075583"/>
    </source>
</evidence>
<reference evidence="3" key="1">
    <citation type="submission" date="2016-01" db="EMBL/GenBank/DDBJ databases">
        <title>Genome sequencing of Roseivirga ehrenbergii KMM 6017.</title>
        <authorList>
            <person name="Selvaratnam C."/>
            <person name="Thevarajoo S."/>
            <person name="Goh K.M."/>
            <person name="Ee R."/>
            <person name="Chan K.-G."/>
            <person name="Chong C.S."/>
        </authorList>
    </citation>
    <scope>NUCLEOTIDE SEQUENCE [LARGE SCALE GENOMIC DNA]</scope>
    <source>
        <strain evidence="3">KMM 6017</strain>
    </source>
</reference>
<dbReference type="InterPro" id="IPR002509">
    <property type="entry name" value="NODB_dom"/>
</dbReference>
<accession>A0A150WYS7</accession>
<evidence type="ECO:0000256" key="1">
    <source>
        <dbReference type="ARBA" id="ARBA00022729"/>
    </source>
</evidence>
<gene>
    <name evidence="3" type="ORF">MB14_09925</name>
</gene>
<dbReference type="CDD" id="cd10967">
    <property type="entry name" value="CE4_GLA_like_6s"/>
    <property type="match status" value="1"/>
</dbReference>
<feature type="domain" description="NodB homology" evidence="2">
    <location>
        <begin position="28"/>
        <end position="234"/>
    </location>
</feature>
<dbReference type="GO" id="GO:0016810">
    <property type="term" value="F:hydrolase activity, acting on carbon-nitrogen (but not peptide) bonds"/>
    <property type="evidence" value="ECO:0007669"/>
    <property type="project" value="InterPro"/>
</dbReference>
<evidence type="ECO:0000313" key="3">
    <source>
        <dbReference type="EMBL" id="KYG71627.1"/>
    </source>
</evidence>
<dbReference type="SUPFAM" id="SSF88713">
    <property type="entry name" value="Glycoside hydrolase/deacetylase"/>
    <property type="match status" value="1"/>
</dbReference>
<dbReference type="GO" id="GO:0005975">
    <property type="term" value="P:carbohydrate metabolic process"/>
    <property type="evidence" value="ECO:0007669"/>
    <property type="project" value="InterPro"/>
</dbReference>
<sequence length="245" mass="28443">MNKYIDKLRKKLGVMTHKKKFTPPSDKLFVSFTFDDVHQSALDEARKMLNKHNIKATYYLCLSFLESEEVQLKFDLEDLKKCTEDGHELACHTFSHLHFLRTERNDILKDLDLNKALLKRILPDINFDNFSYPFGEQTYTARGIIKDRFTSGRGIEHGINRGIIDLNNLKAVRLYENTHSIAQIESIIQEAKDKGGWLIFYTHDVQDDFSKYGCSPTYFNKVVKLVANQNIDTSTVKTTLKEILK</sequence>
<organism evidence="3 4">
    <name type="scientific">Roseivirga ehrenbergii (strain DSM 102268 / JCM 13514 / KCTC 12282 / NCIMB 14502 / KMM 6017)</name>
    <dbReference type="NCBI Taxonomy" id="279360"/>
    <lineage>
        <taxon>Bacteria</taxon>
        <taxon>Pseudomonadati</taxon>
        <taxon>Bacteroidota</taxon>
        <taxon>Cytophagia</taxon>
        <taxon>Cytophagales</taxon>
        <taxon>Roseivirgaceae</taxon>
        <taxon>Roseivirga</taxon>
    </lineage>
</organism>
<dbReference type="Pfam" id="PF01522">
    <property type="entry name" value="Polysacc_deac_1"/>
    <property type="match status" value="1"/>
</dbReference>
<dbReference type="PANTHER" id="PTHR34216:SF11">
    <property type="entry name" value="CHITOOLIGOSACCHARIDE DEACETYLASE"/>
    <property type="match status" value="1"/>
</dbReference>
<dbReference type="AlphaFoldDB" id="A0A150WYS7"/>
<name>A0A150WYS7_ROSEK</name>
<proteinExistence type="predicted"/>
<dbReference type="Gene3D" id="3.20.20.370">
    <property type="entry name" value="Glycoside hydrolase/deacetylase"/>
    <property type="match status" value="1"/>
</dbReference>
<dbReference type="InterPro" id="IPR051398">
    <property type="entry name" value="Polysacch_Deacetylase"/>
</dbReference>
<dbReference type="EMBL" id="LQZQ01000050">
    <property type="protein sequence ID" value="KYG71627.1"/>
    <property type="molecule type" value="Genomic_DNA"/>
</dbReference>
<dbReference type="RefSeq" id="WP_062593551.1">
    <property type="nucleotide sequence ID" value="NZ_LQZQ01000050.1"/>
</dbReference>
<dbReference type="PROSITE" id="PS51677">
    <property type="entry name" value="NODB"/>
    <property type="match status" value="1"/>
</dbReference>
<dbReference type="OrthoDB" id="9806342at2"/>
<dbReference type="InterPro" id="IPR011330">
    <property type="entry name" value="Glyco_hydro/deAcase_b/a-brl"/>
</dbReference>
<protein>
    <recommendedName>
        <fullName evidence="2">NodB homology domain-containing protein</fullName>
    </recommendedName>
</protein>
<comment type="caution">
    <text evidence="3">The sequence shown here is derived from an EMBL/GenBank/DDBJ whole genome shotgun (WGS) entry which is preliminary data.</text>
</comment>
<dbReference type="PANTHER" id="PTHR34216">
    <property type="match status" value="1"/>
</dbReference>
<dbReference type="Proteomes" id="UP000075583">
    <property type="component" value="Unassembled WGS sequence"/>
</dbReference>
<evidence type="ECO:0000259" key="2">
    <source>
        <dbReference type="PROSITE" id="PS51677"/>
    </source>
</evidence>
<dbReference type="STRING" id="279360.MB14_09925"/>
<keyword evidence="1" id="KW-0732">Signal</keyword>